<protein>
    <submittedName>
        <fullName evidence="1">Uncharacterized protein</fullName>
    </submittedName>
</protein>
<dbReference type="EMBL" id="BPPX01000021">
    <property type="protein sequence ID" value="GJC86289.1"/>
    <property type="molecule type" value="Genomic_DNA"/>
</dbReference>
<name>A0AA37LVH0_9PEZI</name>
<gene>
    <name evidence="1" type="ORF">ColLi_09127</name>
</gene>
<dbReference type="Proteomes" id="UP001055172">
    <property type="component" value="Unassembled WGS sequence"/>
</dbReference>
<sequence>MGHYLDRHPRSLAQAGRCQTTASIEAKPRDFVVDGVMPDGISSRIRLVIIDFSFPDAKTVSFGLLVVFDDEKNDSTAIISPGWLDAV</sequence>
<accession>A0AA37LVH0</accession>
<comment type="caution">
    <text evidence="1">The sequence shown here is derived from an EMBL/GenBank/DDBJ whole genome shotgun (WGS) entry which is preliminary data.</text>
</comment>
<keyword evidence="2" id="KW-1185">Reference proteome</keyword>
<evidence type="ECO:0000313" key="1">
    <source>
        <dbReference type="EMBL" id="GJC86289.1"/>
    </source>
</evidence>
<proteinExistence type="predicted"/>
<organism evidence="1 2">
    <name type="scientific">Colletotrichum liriopes</name>
    <dbReference type="NCBI Taxonomy" id="708192"/>
    <lineage>
        <taxon>Eukaryota</taxon>
        <taxon>Fungi</taxon>
        <taxon>Dikarya</taxon>
        <taxon>Ascomycota</taxon>
        <taxon>Pezizomycotina</taxon>
        <taxon>Sordariomycetes</taxon>
        <taxon>Hypocreomycetidae</taxon>
        <taxon>Glomerellales</taxon>
        <taxon>Glomerellaceae</taxon>
        <taxon>Colletotrichum</taxon>
        <taxon>Colletotrichum spaethianum species complex</taxon>
    </lineage>
</organism>
<dbReference type="AlphaFoldDB" id="A0AA37LVH0"/>
<evidence type="ECO:0000313" key="2">
    <source>
        <dbReference type="Proteomes" id="UP001055172"/>
    </source>
</evidence>
<reference evidence="1 2" key="1">
    <citation type="submission" date="2021-07" db="EMBL/GenBank/DDBJ databases">
        <title>Genome data of Colletotrichum spaethianum.</title>
        <authorList>
            <person name="Utami Y.D."/>
            <person name="Hiruma K."/>
        </authorList>
    </citation>
    <scope>NUCLEOTIDE SEQUENCE [LARGE SCALE GENOMIC DNA]</scope>
    <source>
        <strain evidence="1 2">MAFF 242679</strain>
    </source>
</reference>